<dbReference type="Proteomes" id="UP000030689">
    <property type="component" value="Unassembled WGS sequence"/>
</dbReference>
<evidence type="ECO:0000313" key="2">
    <source>
        <dbReference type="EMBL" id="ESQ34602.1"/>
    </source>
</evidence>
<dbReference type="Gramene" id="ESQ34602">
    <property type="protein sequence ID" value="ESQ34602"/>
    <property type="gene ID" value="EUTSA_v10009497mg"/>
</dbReference>
<name>V4KX31_EUTSA</name>
<keyword evidence="1" id="KW-0732">Signal</keyword>
<sequence length="93" mass="10636">MTTQISMKICSFLMIAALFTMMFSTQMLHANNLEMCVKHCVPNQCMKEAKNATPKMCEDACKKLCNKLEVDQEKYIVPKGQSRFCQMFPSLCP</sequence>
<dbReference type="PANTHER" id="PTHR31710">
    <property type="entry name" value="GB|AAF16529.1-RELATED"/>
    <property type="match status" value="1"/>
</dbReference>
<evidence type="ECO:0008006" key="4">
    <source>
        <dbReference type="Google" id="ProtNLM"/>
    </source>
</evidence>
<dbReference type="KEGG" id="eus:EUTSA_v10009497mg"/>
<gene>
    <name evidence="2" type="ORF">EUTSA_v10009497mg</name>
</gene>
<feature type="chain" id="PRO_5004720145" description="Plant thionin family protein" evidence="1">
    <location>
        <begin position="31"/>
        <end position="93"/>
    </location>
</feature>
<protein>
    <recommendedName>
        <fullName evidence="4">Plant thionin family protein</fullName>
    </recommendedName>
</protein>
<dbReference type="AlphaFoldDB" id="V4KX31"/>
<feature type="signal peptide" evidence="1">
    <location>
        <begin position="1"/>
        <end position="30"/>
    </location>
</feature>
<dbReference type="EMBL" id="KI517683">
    <property type="protein sequence ID" value="ESQ34602.1"/>
    <property type="molecule type" value="Genomic_DNA"/>
</dbReference>
<dbReference type="PANTHER" id="PTHR31710:SF39">
    <property type="entry name" value="PLANT THIONIN FAMILY PROTEIN"/>
    <property type="match status" value="1"/>
</dbReference>
<evidence type="ECO:0000256" key="1">
    <source>
        <dbReference type="SAM" id="SignalP"/>
    </source>
</evidence>
<keyword evidence="3" id="KW-1185">Reference proteome</keyword>
<dbReference type="OrthoDB" id="1037660at2759"/>
<organism evidence="2 3">
    <name type="scientific">Eutrema salsugineum</name>
    <name type="common">Saltwater cress</name>
    <name type="synonym">Sisymbrium salsugineum</name>
    <dbReference type="NCBI Taxonomy" id="72664"/>
    <lineage>
        <taxon>Eukaryota</taxon>
        <taxon>Viridiplantae</taxon>
        <taxon>Streptophyta</taxon>
        <taxon>Embryophyta</taxon>
        <taxon>Tracheophyta</taxon>
        <taxon>Spermatophyta</taxon>
        <taxon>Magnoliopsida</taxon>
        <taxon>eudicotyledons</taxon>
        <taxon>Gunneridae</taxon>
        <taxon>Pentapetalae</taxon>
        <taxon>rosids</taxon>
        <taxon>malvids</taxon>
        <taxon>Brassicales</taxon>
        <taxon>Brassicaceae</taxon>
        <taxon>Eutremeae</taxon>
        <taxon>Eutrema</taxon>
    </lineage>
</organism>
<dbReference type="OMA" id="KMCEDAC"/>
<evidence type="ECO:0000313" key="3">
    <source>
        <dbReference type="Proteomes" id="UP000030689"/>
    </source>
</evidence>
<accession>V4KX31</accession>
<reference evidence="2 3" key="1">
    <citation type="journal article" date="2013" name="Front. Plant Sci.">
        <title>The Reference Genome of the Halophytic Plant Eutrema salsugineum.</title>
        <authorList>
            <person name="Yang R."/>
            <person name="Jarvis D.E."/>
            <person name="Chen H."/>
            <person name="Beilstein M.A."/>
            <person name="Grimwood J."/>
            <person name="Jenkins J."/>
            <person name="Shu S."/>
            <person name="Prochnik S."/>
            <person name="Xin M."/>
            <person name="Ma C."/>
            <person name="Schmutz J."/>
            <person name="Wing R.A."/>
            <person name="Mitchell-Olds T."/>
            <person name="Schumaker K.S."/>
            <person name="Wang X."/>
        </authorList>
    </citation>
    <scope>NUCLEOTIDE SEQUENCE [LARGE SCALE GENOMIC DNA]</scope>
</reference>
<proteinExistence type="predicted"/>